<dbReference type="CDD" id="cd03443">
    <property type="entry name" value="PaaI_thioesterase"/>
    <property type="match status" value="1"/>
</dbReference>
<dbReference type="EMBL" id="LRPC01000001">
    <property type="protein sequence ID" value="KYG77620.1"/>
    <property type="molecule type" value="Genomic_DNA"/>
</dbReference>
<organism evidence="3 4">
    <name type="scientific">Roseivirga spongicola</name>
    <dbReference type="NCBI Taxonomy" id="333140"/>
    <lineage>
        <taxon>Bacteria</taxon>
        <taxon>Pseudomonadati</taxon>
        <taxon>Bacteroidota</taxon>
        <taxon>Cytophagia</taxon>
        <taxon>Cytophagales</taxon>
        <taxon>Roseivirgaceae</taxon>
        <taxon>Roseivirga</taxon>
    </lineage>
</organism>
<comment type="caution">
    <text evidence="3">The sequence shown here is derived from an EMBL/GenBank/DDBJ whole genome shotgun (WGS) entry which is preliminary data.</text>
</comment>
<dbReference type="RefSeq" id="WP_068216159.1">
    <property type="nucleotide sequence ID" value="NZ_CP139724.1"/>
</dbReference>
<dbReference type="PANTHER" id="PTHR42856:SF1">
    <property type="entry name" value="ACYL-COENZYME A THIOESTERASE PAAI"/>
    <property type="match status" value="1"/>
</dbReference>
<dbReference type="OrthoDB" id="344730at2"/>
<evidence type="ECO:0000256" key="1">
    <source>
        <dbReference type="ARBA" id="ARBA00022801"/>
    </source>
</evidence>
<evidence type="ECO:0000259" key="2">
    <source>
        <dbReference type="Pfam" id="PF03061"/>
    </source>
</evidence>
<dbReference type="InterPro" id="IPR052723">
    <property type="entry name" value="Acyl-CoA_thioesterase_PaaI"/>
</dbReference>
<dbReference type="InterPro" id="IPR006683">
    <property type="entry name" value="Thioestr_dom"/>
</dbReference>
<dbReference type="AlphaFoldDB" id="A0A150XFW8"/>
<dbReference type="InterPro" id="IPR003736">
    <property type="entry name" value="PAAI_dom"/>
</dbReference>
<feature type="domain" description="Thioesterase" evidence="2">
    <location>
        <begin position="52"/>
        <end position="124"/>
    </location>
</feature>
<dbReference type="Proteomes" id="UP000075606">
    <property type="component" value="Unassembled WGS sequence"/>
</dbReference>
<keyword evidence="4" id="KW-1185">Reference proteome</keyword>
<name>A0A150XFW8_9BACT</name>
<dbReference type="SUPFAM" id="SSF54637">
    <property type="entry name" value="Thioesterase/thiol ester dehydrase-isomerase"/>
    <property type="match status" value="1"/>
</dbReference>
<accession>A0A150XFW8</accession>
<dbReference type="NCBIfam" id="TIGR00369">
    <property type="entry name" value="unchar_dom_1"/>
    <property type="match status" value="1"/>
</dbReference>
<reference evidence="3 4" key="1">
    <citation type="submission" date="2016-01" db="EMBL/GenBank/DDBJ databases">
        <title>Genome sequencing of Roseivirga spongicola UST030701-084.</title>
        <authorList>
            <person name="Selvaratnam C."/>
            <person name="Thevarajoo S."/>
            <person name="Goh K.M."/>
            <person name="Ee R."/>
            <person name="Chan K.-G."/>
            <person name="Chong C.S."/>
        </authorList>
    </citation>
    <scope>NUCLEOTIDE SEQUENCE [LARGE SCALE GENOMIC DNA]</scope>
    <source>
        <strain evidence="3 4">UST030701-084</strain>
    </source>
</reference>
<dbReference type="Gene3D" id="3.10.129.10">
    <property type="entry name" value="Hotdog Thioesterase"/>
    <property type="match status" value="1"/>
</dbReference>
<dbReference type="GO" id="GO:0016289">
    <property type="term" value="F:acyl-CoA hydrolase activity"/>
    <property type="evidence" value="ECO:0007669"/>
    <property type="project" value="UniProtKB-ARBA"/>
</dbReference>
<dbReference type="InterPro" id="IPR029069">
    <property type="entry name" value="HotDog_dom_sf"/>
</dbReference>
<dbReference type="STRING" id="333140.AWW68_02275"/>
<evidence type="ECO:0000313" key="3">
    <source>
        <dbReference type="EMBL" id="KYG77620.1"/>
    </source>
</evidence>
<keyword evidence="1" id="KW-0378">Hydrolase</keyword>
<dbReference type="Pfam" id="PF03061">
    <property type="entry name" value="4HBT"/>
    <property type="match status" value="1"/>
</dbReference>
<protein>
    <recommendedName>
        <fullName evidence="2">Thioesterase domain-containing protein</fullName>
    </recommendedName>
</protein>
<proteinExistence type="predicted"/>
<dbReference type="PANTHER" id="PTHR42856">
    <property type="entry name" value="ACYL-COENZYME A THIOESTERASE PAAI"/>
    <property type="match status" value="1"/>
</dbReference>
<evidence type="ECO:0000313" key="4">
    <source>
        <dbReference type="Proteomes" id="UP000075606"/>
    </source>
</evidence>
<sequence>MNKTEHYDFLVKLFHSAPINKTIFVGSDMSLSDGEAKYELTVKEEFFHGGEAMHGAIYFKLLDDAAYFACATEVDDYFLVTKSYQIEFVRPVMGGKLTAKGKLLKADENGFLASSEILNEEGKVVGKGEGIFVKSRKPMPKLKD</sequence>
<gene>
    <name evidence="3" type="ORF">AWW68_02275</name>
</gene>